<dbReference type="Gene3D" id="3.40.50.10740">
    <property type="entry name" value="Class I glutamine amidotransferase-like"/>
    <property type="match status" value="1"/>
</dbReference>
<sequence length="340" mass="38733">MTVYPLPLQQGDLIGVTSPSSGVTSEYEWQLQNAVSQLSELGYEVTFTKSVRGNNKLRSTTARERAIEFTQLYNNSQVKAIIPSGGGEFLMEILPYLNFKELIEPKWILGYSDISTLLLPFTLNTGFASVSGPVFMDFGYTPVDRSLMNALKVLNLKKDEHFSQKSYSLFQNNRINFNNTDIPMLNLTESVLWKSLEKKEYLTFEGRIIGGCMDTVCKLIGTPFLPIRDFIEKYKQEGIIWYFDSCDMNAADIYRTLWQMKYNGWFQFCQGILIGRPEGYSDVFDFTFFDALSDALSSLDVPVIYDVDIGHKPPQMSIINGCYTKVEFVKGEGLIKQFLI</sequence>
<dbReference type="Pfam" id="PF02016">
    <property type="entry name" value="Peptidase_S66"/>
    <property type="match status" value="1"/>
</dbReference>
<dbReference type="Pfam" id="PF17676">
    <property type="entry name" value="Peptidase_S66C"/>
    <property type="match status" value="1"/>
</dbReference>
<dbReference type="PANTHER" id="PTHR30237">
    <property type="entry name" value="MURAMOYLTETRAPEPTIDE CARBOXYPEPTIDASE"/>
    <property type="match status" value="1"/>
</dbReference>
<accession>A0ABU8HAQ3</accession>
<keyword evidence="2" id="KW-0378">Hydrolase</keyword>
<evidence type="ECO:0000313" key="5">
    <source>
        <dbReference type="EMBL" id="MEI5906322.1"/>
    </source>
</evidence>
<reference evidence="5 6" key="1">
    <citation type="journal article" date="2018" name="J. Microbiol.">
        <title>Bacillus spongiae sp. nov., isolated from sponge of Jeju Island.</title>
        <authorList>
            <person name="Lee G.E."/>
            <person name="Im W.T."/>
            <person name="Park J.S."/>
        </authorList>
    </citation>
    <scope>NUCLEOTIDE SEQUENCE [LARGE SCALE GENOMIC DNA]</scope>
    <source>
        <strain evidence="5 6">135PIL107-10</strain>
    </source>
</reference>
<dbReference type="SUPFAM" id="SSF52317">
    <property type="entry name" value="Class I glutamine amidotransferase-like"/>
    <property type="match status" value="1"/>
</dbReference>
<dbReference type="CDD" id="cd07062">
    <property type="entry name" value="Peptidase_S66_mccF_like"/>
    <property type="match status" value="1"/>
</dbReference>
<evidence type="ECO:0000313" key="6">
    <source>
        <dbReference type="Proteomes" id="UP001312865"/>
    </source>
</evidence>
<feature type="domain" description="LD-carboxypeptidase C-terminal" evidence="4">
    <location>
        <begin position="205"/>
        <end position="324"/>
    </location>
</feature>
<evidence type="ECO:0000256" key="1">
    <source>
        <dbReference type="ARBA" id="ARBA00010233"/>
    </source>
</evidence>
<evidence type="ECO:0000256" key="2">
    <source>
        <dbReference type="ARBA" id="ARBA00022801"/>
    </source>
</evidence>
<comment type="similarity">
    <text evidence="1">Belongs to the peptidase S66 family.</text>
</comment>
<name>A0ABU8HAQ3_9BACI</name>
<keyword evidence="6" id="KW-1185">Reference proteome</keyword>
<dbReference type="PANTHER" id="PTHR30237:SF5">
    <property type="entry name" value="CARBOXYPEPTIDASE VC_A0337-RELATED"/>
    <property type="match status" value="1"/>
</dbReference>
<organism evidence="5 6">
    <name type="scientific">Bacillus spongiae</name>
    <dbReference type="NCBI Taxonomy" id="2683610"/>
    <lineage>
        <taxon>Bacteria</taxon>
        <taxon>Bacillati</taxon>
        <taxon>Bacillota</taxon>
        <taxon>Bacilli</taxon>
        <taxon>Bacillales</taxon>
        <taxon>Bacillaceae</taxon>
        <taxon>Bacillus</taxon>
    </lineage>
</organism>
<dbReference type="SUPFAM" id="SSF141986">
    <property type="entry name" value="LD-carboxypeptidase A C-terminal domain-like"/>
    <property type="match status" value="1"/>
</dbReference>
<dbReference type="Gene3D" id="3.50.30.60">
    <property type="entry name" value="LD-carboxypeptidase A C-terminal domain-like"/>
    <property type="match status" value="1"/>
</dbReference>
<dbReference type="InterPro" id="IPR029062">
    <property type="entry name" value="Class_I_gatase-like"/>
</dbReference>
<dbReference type="InterPro" id="IPR027478">
    <property type="entry name" value="LdcA_N"/>
</dbReference>
<dbReference type="PIRSF" id="PIRSF028757">
    <property type="entry name" value="LD-carboxypeptidase"/>
    <property type="match status" value="1"/>
</dbReference>
<dbReference type="Proteomes" id="UP001312865">
    <property type="component" value="Unassembled WGS sequence"/>
</dbReference>
<gene>
    <name evidence="5" type="ORF">WAK64_04550</name>
</gene>
<dbReference type="EMBL" id="JBBAXC010000003">
    <property type="protein sequence ID" value="MEI5906322.1"/>
    <property type="molecule type" value="Genomic_DNA"/>
</dbReference>
<feature type="domain" description="LD-carboxypeptidase N-terminal" evidence="3">
    <location>
        <begin position="14"/>
        <end position="132"/>
    </location>
</feature>
<evidence type="ECO:0000259" key="3">
    <source>
        <dbReference type="Pfam" id="PF02016"/>
    </source>
</evidence>
<dbReference type="InterPro" id="IPR027461">
    <property type="entry name" value="Carboxypeptidase_A_C_sf"/>
</dbReference>
<proteinExistence type="inferred from homology"/>
<protein>
    <submittedName>
        <fullName evidence="5">S66 peptidase family protein</fullName>
    </submittedName>
</protein>
<dbReference type="InterPro" id="IPR040921">
    <property type="entry name" value="Peptidase_S66C"/>
</dbReference>
<dbReference type="InterPro" id="IPR003507">
    <property type="entry name" value="S66_fam"/>
</dbReference>
<dbReference type="InterPro" id="IPR040449">
    <property type="entry name" value="Peptidase_S66_N"/>
</dbReference>
<comment type="caution">
    <text evidence="5">The sequence shown here is derived from an EMBL/GenBank/DDBJ whole genome shotgun (WGS) entry which is preliminary data.</text>
</comment>
<evidence type="ECO:0000259" key="4">
    <source>
        <dbReference type="Pfam" id="PF17676"/>
    </source>
</evidence>
<dbReference type="RefSeq" id="WP_336585759.1">
    <property type="nucleotide sequence ID" value="NZ_JBBAXC010000003.1"/>
</dbReference>